<dbReference type="GO" id="GO:0006313">
    <property type="term" value="P:DNA transposition"/>
    <property type="evidence" value="ECO:0007669"/>
    <property type="project" value="InterPro"/>
</dbReference>
<sequence length="151" mass="18107">MSYDALRRGRYSLHHQIYSITTITRNRHPLFADINTARLLVHELRRLHEHGDVVSLAWVIMPDHLHWLIQLSEYWPLSRVVKTLKARSALSINRYWCRRGSLWQRAYYDRAVRKNDDIRCLARYLVANPLRAGLVRNIGDYPHWDCIWMTD</sequence>
<dbReference type="InterPro" id="IPR036515">
    <property type="entry name" value="Transposase_17_sf"/>
</dbReference>
<dbReference type="AlphaFoldDB" id="A0A3B0YIQ3"/>
<protein>
    <submittedName>
        <fullName evidence="2">Transposase and inactivated derivatives</fullName>
    </submittedName>
</protein>
<dbReference type="Pfam" id="PF01797">
    <property type="entry name" value="Y1_Tnp"/>
    <property type="match status" value="1"/>
</dbReference>
<dbReference type="PANTHER" id="PTHR36966">
    <property type="entry name" value="REP-ASSOCIATED TYROSINE TRANSPOSASE"/>
    <property type="match status" value="1"/>
</dbReference>
<dbReference type="Gene3D" id="3.30.70.1290">
    <property type="entry name" value="Transposase IS200-like"/>
    <property type="match status" value="1"/>
</dbReference>
<gene>
    <name evidence="2" type="ORF">MNBD_GAMMA13-1168</name>
</gene>
<organism evidence="2">
    <name type="scientific">hydrothermal vent metagenome</name>
    <dbReference type="NCBI Taxonomy" id="652676"/>
    <lineage>
        <taxon>unclassified sequences</taxon>
        <taxon>metagenomes</taxon>
        <taxon>ecological metagenomes</taxon>
    </lineage>
</organism>
<feature type="domain" description="Transposase IS200-like" evidence="1">
    <location>
        <begin position="13"/>
        <end position="128"/>
    </location>
</feature>
<dbReference type="NCBIfam" id="NF047646">
    <property type="entry name" value="REP_Tyr_transpos"/>
    <property type="match status" value="1"/>
</dbReference>
<proteinExistence type="predicted"/>
<dbReference type="InterPro" id="IPR002686">
    <property type="entry name" value="Transposase_17"/>
</dbReference>
<dbReference type="SMART" id="SM01321">
    <property type="entry name" value="Y1_Tnp"/>
    <property type="match status" value="1"/>
</dbReference>
<dbReference type="InterPro" id="IPR052715">
    <property type="entry name" value="RAYT_transposase"/>
</dbReference>
<dbReference type="EMBL" id="UOFK01000184">
    <property type="protein sequence ID" value="VAW79281.1"/>
    <property type="molecule type" value="Genomic_DNA"/>
</dbReference>
<evidence type="ECO:0000313" key="2">
    <source>
        <dbReference type="EMBL" id="VAW79281.1"/>
    </source>
</evidence>
<reference evidence="2" key="1">
    <citation type="submission" date="2018-06" db="EMBL/GenBank/DDBJ databases">
        <authorList>
            <person name="Zhirakovskaya E."/>
        </authorList>
    </citation>
    <scope>NUCLEOTIDE SEQUENCE</scope>
</reference>
<dbReference type="PANTHER" id="PTHR36966:SF1">
    <property type="entry name" value="REP-ASSOCIATED TYROSINE TRANSPOSASE"/>
    <property type="match status" value="1"/>
</dbReference>
<evidence type="ECO:0000259" key="1">
    <source>
        <dbReference type="SMART" id="SM01321"/>
    </source>
</evidence>
<dbReference type="SUPFAM" id="SSF143422">
    <property type="entry name" value="Transposase IS200-like"/>
    <property type="match status" value="1"/>
</dbReference>
<dbReference type="GO" id="GO:0004803">
    <property type="term" value="F:transposase activity"/>
    <property type="evidence" value="ECO:0007669"/>
    <property type="project" value="InterPro"/>
</dbReference>
<dbReference type="GO" id="GO:0043565">
    <property type="term" value="F:sequence-specific DNA binding"/>
    <property type="evidence" value="ECO:0007669"/>
    <property type="project" value="TreeGrafter"/>
</dbReference>
<name>A0A3B0YIQ3_9ZZZZ</name>
<accession>A0A3B0YIQ3</accession>